<feature type="chain" id="PRO_5029755350" evidence="5">
    <location>
        <begin position="28"/>
        <end position="1058"/>
    </location>
</feature>
<dbReference type="Pfam" id="PF07714">
    <property type="entry name" value="PK_Tyr_Ser-Thr"/>
    <property type="match status" value="1"/>
</dbReference>
<dbReference type="AlphaFoldDB" id="A0A7J7KE02"/>
<proteinExistence type="predicted"/>
<dbReference type="Proteomes" id="UP000593567">
    <property type="component" value="Unassembled WGS sequence"/>
</dbReference>
<keyword evidence="4" id="KW-1133">Transmembrane helix</keyword>
<dbReference type="OrthoDB" id="5984265at2759"/>
<keyword evidence="4" id="KW-0472">Membrane</keyword>
<dbReference type="GO" id="GO:0005886">
    <property type="term" value="C:plasma membrane"/>
    <property type="evidence" value="ECO:0007669"/>
    <property type="project" value="TreeGrafter"/>
</dbReference>
<dbReference type="PANTHER" id="PTHR24416:SF617">
    <property type="entry name" value="RET ONCOGENE, ISOFORM A"/>
    <property type="match status" value="1"/>
</dbReference>
<dbReference type="SUPFAM" id="SSF56112">
    <property type="entry name" value="Protein kinase-like (PK-like)"/>
    <property type="match status" value="1"/>
</dbReference>
<keyword evidence="5" id="KW-0732">Signal</keyword>
<sequence length="1058" mass="118281">MDCKCKQKRGVSVVILMLLLLAVESRAMEFVGSPYTAAIDEASLQTQEIVQQVVAIPSGPLSNVTYSIEPNKYVDINSLTGEVSWKGQKILLKDINLVVSAQDSMTQSKMETNLTLSSSKESCPCFISDLQELSVNIPENLAPSSLLFLSPSRCSENAYNITSKEAQGFLHIEEGRLMVHPFDYETTESLQTAVTCQNKTLTVIINVKNEVDLPPYTEDRKLGIITDFMQFNYTVDEHQLDSMLGDKKQKILQLHMDASGSDDKLRVIPDPHQQLIVTKKRPFNIVKGGYKPVFFYVTHANSLQIDKSTDIDIIIVDDNIVSDKGRTINNNVTFRFSLTLEDVDELNSLDLLPTYNIELFENSPAFSQVLRVAHDFTRALHFELILVSSDWAHCRDILSVTTHQGIVYVNEKGIISQCHNAAVDYKLKVSQNGSSASRESALTITWAPSPNVTGFPLVSCADYTNEDSCESGQGLGSSNCMWRHVINSKSNFSTCAPNNECGNMECSELETLHGSICPQDCLDSNGWAGVLSVACGRTHLGICSAAGVCYCEDNTKYCKCLPEDEVGKYIFGNNSHEGNVTSVIVNNKGHYESPVPVYSSCGIECTVSISVIVAVAIIIIAVISLWYKYKPTKHIHKVEDGINAYRVGGRMHFDTNLTDNPDYEGSTPSTVHSEFTEWPDSLYHNTGNMELFDEKWELCRENLIIGDYIGEGEFGRVVKATYRTCLLDDWSPVAVKMLKDGASRTEYNDLLSEYNLLKEVNHPNVIKLIGAATINGPFHLVVEYCELGSLKSYLRSIRTQEPDYINAACEFYSEYASQLMSFSYQISKGMQYLSGIKLVHRDLATRNILISAEKVIKISDFGMTKDIYEENAYKKKGQGRIPVKWMAPESLYHLTYTAKSDVWSFGVLLWEIATLGATPYPGIPAERMFNLLQEGYRMCRPETCSPQLYSLMRKCWEYEEAGRPSFKELSISLEKMVEDKNSTYLDLSVAIASRRPCHGSSNLSNSSADSEVQQLTVALLPNAETKFVEDYLVSSNGLDDKAERQPLRYTTLEFADEE</sequence>
<comment type="subcellular location">
    <subcellularLocation>
        <location evidence="1">Membrane</location>
        <topology evidence="1">Single-pass membrane protein</topology>
    </subcellularLocation>
</comment>
<dbReference type="Pfam" id="PF22540">
    <property type="entry name" value="RET_CRD"/>
    <property type="match status" value="1"/>
</dbReference>
<dbReference type="InterPro" id="IPR020635">
    <property type="entry name" value="Tyr_kinase_cat_dom"/>
</dbReference>
<dbReference type="InterPro" id="IPR008266">
    <property type="entry name" value="Tyr_kinase_AS"/>
</dbReference>
<dbReference type="InterPro" id="IPR000719">
    <property type="entry name" value="Prot_kinase_dom"/>
</dbReference>
<evidence type="ECO:0000256" key="3">
    <source>
        <dbReference type="PROSITE-ProRule" id="PRU10141"/>
    </source>
</evidence>
<evidence type="ECO:0000256" key="1">
    <source>
        <dbReference type="ARBA" id="ARBA00004167"/>
    </source>
</evidence>
<keyword evidence="3" id="KW-0067">ATP-binding</keyword>
<keyword evidence="3" id="KW-0547">Nucleotide-binding</keyword>
<name>A0A7J7KE02_BUGNE</name>
<gene>
    <name evidence="7" type="ORF">EB796_004835</name>
</gene>
<dbReference type="SMART" id="SM00219">
    <property type="entry name" value="TyrKc"/>
    <property type="match status" value="1"/>
</dbReference>
<dbReference type="PROSITE" id="PS00107">
    <property type="entry name" value="PROTEIN_KINASE_ATP"/>
    <property type="match status" value="1"/>
</dbReference>
<dbReference type="PROSITE" id="PS50011">
    <property type="entry name" value="PROTEIN_KINASE_DOM"/>
    <property type="match status" value="1"/>
</dbReference>
<dbReference type="PRINTS" id="PR00109">
    <property type="entry name" value="TYRKINASE"/>
</dbReference>
<dbReference type="InterPro" id="IPR017441">
    <property type="entry name" value="Protein_kinase_ATP_BS"/>
</dbReference>
<dbReference type="FunFam" id="1.10.510.10:FF:000462">
    <property type="entry name" value="Receptor tyrosine kinase"/>
    <property type="match status" value="1"/>
</dbReference>
<feature type="binding site" evidence="3">
    <location>
        <position position="736"/>
    </location>
    <ligand>
        <name>ATP</name>
        <dbReference type="ChEBI" id="CHEBI:30616"/>
    </ligand>
</feature>
<feature type="signal peptide" evidence="5">
    <location>
        <begin position="1"/>
        <end position="27"/>
    </location>
</feature>
<dbReference type="EMBL" id="VXIV02000657">
    <property type="protein sequence ID" value="KAF6036869.1"/>
    <property type="molecule type" value="Genomic_DNA"/>
</dbReference>
<accession>A0A7J7KE02</accession>
<reference evidence="7" key="1">
    <citation type="submission" date="2020-06" db="EMBL/GenBank/DDBJ databases">
        <title>Draft genome of Bugula neritina, a colonial animal packing powerful symbionts and potential medicines.</title>
        <authorList>
            <person name="Rayko M."/>
        </authorList>
    </citation>
    <scope>NUCLEOTIDE SEQUENCE [LARGE SCALE GENOMIC DNA]</scope>
    <source>
        <strain evidence="7">Kwan_BN1</strain>
    </source>
</reference>
<dbReference type="GO" id="GO:0007169">
    <property type="term" value="P:cell surface receptor protein tyrosine kinase signaling pathway"/>
    <property type="evidence" value="ECO:0007669"/>
    <property type="project" value="TreeGrafter"/>
</dbReference>
<dbReference type="GO" id="GO:0005524">
    <property type="term" value="F:ATP binding"/>
    <property type="evidence" value="ECO:0007669"/>
    <property type="project" value="UniProtKB-UniRule"/>
</dbReference>
<dbReference type="InterPro" id="IPR050122">
    <property type="entry name" value="RTK"/>
</dbReference>
<dbReference type="Gene3D" id="3.30.200.20">
    <property type="entry name" value="Phosphorylase Kinase, domain 1"/>
    <property type="match status" value="1"/>
</dbReference>
<feature type="domain" description="Protein kinase" evidence="6">
    <location>
        <begin position="703"/>
        <end position="985"/>
    </location>
</feature>
<organism evidence="7 8">
    <name type="scientific">Bugula neritina</name>
    <name type="common">Brown bryozoan</name>
    <name type="synonym">Sertularia neritina</name>
    <dbReference type="NCBI Taxonomy" id="10212"/>
    <lineage>
        <taxon>Eukaryota</taxon>
        <taxon>Metazoa</taxon>
        <taxon>Spiralia</taxon>
        <taxon>Lophotrochozoa</taxon>
        <taxon>Bryozoa</taxon>
        <taxon>Gymnolaemata</taxon>
        <taxon>Cheilostomatida</taxon>
        <taxon>Flustrina</taxon>
        <taxon>Buguloidea</taxon>
        <taxon>Bugulidae</taxon>
        <taxon>Bugula</taxon>
    </lineage>
</organism>
<evidence type="ECO:0000313" key="7">
    <source>
        <dbReference type="EMBL" id="KAF6036869.1"/>
    </source>
</evidence>
<dbReference type="PROSITE" id="PS00109">
    <property type="entry name" value="PROTEIN_KINASE_TYR"/>
    <property type="match status" value="1"/>
</dbReference>
<dbReference type="InterPro" id="IPR011009">
    <property type="entry name" value="Kinase-like_dom_sf"/>
</dbReference>
<evidence type="ECO:0000256" key="4">
    <source>
        <dbReference type="SAM" id="Phobius"/>
    </source>
</evidence>
<dbReference type="GO" id="GO:0004714">
    <property type="term" value="F:transmembrane receptor protein tyrosine kinase activity"/>
    <property type="evidence" value="ECO:0007669"/>
    <property type="project" value="UniProtKB-EC"/>
</dbReference>
<keyword evidence="8" id="KW-1185">Reference proteome</keyword>
<dbReference type="GO" id="GO:0043235">
    <property type="term" value="C:receptor complex"/>
    <property type="evidence" value="ECO:0007669"/>
    <property type="project" value="TreeGrafter"/>
</dbReference>
<dbReference type="InterPro" id="IPR055162">
    <property type="entry name" value="RET_CRD"/>
</dbReference>
<comment type="catalytic activity">
    <reaction evidence="2">
        <text>L-tyrosyl-[protein] + ATP = O-phospho-L-tyrosyl-[protein] + ADP + H(+)</text>
        <dbReference type="Rhea" id="RHEA:10596"/>
        <dbReference type="Rhea" id="RHEA-COMP:10136"/>
        <dbReference type="Rhea" id="RHEA-COMP:20101"/>
        <dbReference type="ChEBI" id="CHEBI:15378"/>
        <dbReference type="ChEBI" id="CHEBI:30616"/>
        <dbReference type="ChEBI" id="CHEBI:46858"/>
        <dbReference type="ChEBI" id="CHEBI:61978"/>
        <dbReference type="ChEBI" id="CHEBI:456216"/>
        <dbReference type="EC" id="2.7.10.1"/>
    </reaction>
</comment>
<evidence type="ECO:0000259" key="6">
    <source>
        <dbReference type="PROSITE" id="PS50011"/>
    </source>
</evidence>
<keyword evidence="4" id="KW-0812">Transmembrane</keyword>
<dbReference type="InterPro" id="IPR001245">
    <property type="entry name" value="Ser-Thr/Tyr_kinase_cat_dom"/>
</dbReference>
<comment type="caution">
    <text evidence="7">The sequence shown here is derived from an EMBL/GenBank/DDBJ whole genome shotgun (WGS) entry which is preliminary data.</text>
</comment>
<dbReference type="PANTHER" id="PTHR24416">
    <property type="entry name" value="TYROSINE-PROTEIN KINASE RECEPTOR"/>
    <property type="match status" value="1"/>
</dbReference>
<evidence type="ECO:0000256" key="2">
    <source>
        <dbReference type="ARBA" id="ARBA00051243"/>
    </source>
</evidence>
<feature type="transmembrane region" description="Helical" evidence="4">
    <location>
        <begin position="607"/>
        <end position="627"/>
    </location>
</feature>
<protein>
    <submittedName>
        <fullName evidence="7">RET</fullName>
    </submittedName>
</protein>
<evidence type="ECO:0000256" key="5">
    <source>
        <dbReference type="SAM" id="SignalP"/>
    </source>
</evidence>
<evidence type="ECO:0000313" key="8">
    <source>
        <dbReference type="Proteomes" id="UP000593567"/>
    </source>
</evidence>
<dbReference type="Gene3D" id="1.10.510.10">
    <property type="entry name" value="Transferase(Phosphotransferase) domain 1"/>
    <property type="match status" value="1"/>
</dbReference>